<dbReference type="InterPro" id="IPR009241">
    <property type="entry name" value="HigB-like"/>
</dbReference>
<evidence type="ECO:0000313" key="2">
    <source>
        <dbReference type="Proteomes" id="UP000468687"/>
    </source>
</evidence>
<dbReference type="EMBL" id="JAAGXA010000010">
    <property type="protein sequence ID" value="NEN79484.1"/>
    <property type="molecule type" value="Genomic_DNA"/>
</dbReference>
<sequence length="121" mass="13550">MPWDVILLDEVDEWFLELARARTGDVDAVTAAIDMLADGGPTLGRPVVDRVKGSKRHNMKELRPSGTSIRILFIFDPARRAVLLVAGDKAGNWSGWYDTNIPVAEARYDAWLAETHDEEEE</sequence>
<gene>
    <name evidence="1" type="ORF">G3T38_14475</name>
</gene>
<keyword evidence="2" id="KW-1185">Reference proteome</keyword>
<dbReference type="Pfam" id="PF05973">
    <property type="entry name" value="Gp49"/>
    <property type="match status" value="1"/>
</dbReference>
<protein>
    <recommendedName>
        <fullName evidence="3">Addiction module toxin RelE</fullName>
    </recommendedName>
</protein>
<reference evidence="1 2" key="1">
    <citation type="journal article" date="2014" name="Int. J. Syst. Evol. Microbiol.">
        <title>Nocardioides zeae sp. nov., isolated from the stem of Zea mays.</title>
        <authorList>
            <person name="Glaeser S.P."/>
            <person name="McInroy J.A."/>
            <person name="Busse H.J."/>
            <person name="Kampfer P."/>
        </authorList>
    </citation>
    <scope>NUCLEOTIDE SEQUENCE [LARGE SCALE GENOMIC DNA]</scope>
    <source>
        <strain evidence="1 2">JCM 30728</strain>
    </source>
</reference>
<dbReference type="Proteomes" id="UP000468687">
    <property type="component" value="Unassembled WGS sequence"/>
</dbReference>
<accession>A0A6P0HMN3</accession>
<comment type="caution">
    <text evidence="1">The sequence shown here is derived from an EMBL/GenBank/DDBJ whole genome shotgun (WGS) entry which is preliminary data.</text>
</comment>
<dbReference type="AlphaFoldDB" id="A0A6P0HMN3"/>
<proteinExistence type="predicted"/>
<dbReference type="RefSeq" id="WP_163773038.1">
    <property type="nucleotide sequence ID" value="NZ_JAAGXA010000010.1"/>
</dbReference>
<evidence type="ECO:0000313" key="1">
    <source>
        <dbReference type="EMBL" id="NEN79484.1"/>
    </source>
</evidence>
<evidence type="ECO:0008006" key="3">
    <source>
        <dbReference type="Google" id="ProtNLM"/>
    </source>
</evidence>
<organism evidence="1 2">
    <name type="scientific">Nocardioides zeae</name>
    <dbReference type="NCBI Taxonomy" id="1457234"/>
    <lineage>
        <taxon>Bacteria</taxon>
        <taxon>Bacillati</taxon>
        <taxon>Actinomycetota</taxon>
        <taxon>Actinomycetes</taxon>
        <taxon>Propionibacteriales</taxon>
        <taxon>Nocardioidaceae</taxon>
        <taxon>Nocardioides</taxon>
    </lineage>
</organism>
<name>A0A6P0HMN3_9ACTN</name>